<proteinExistence type="predicted"/>
<accession>A0AAV9AIE1</accession>
<feature type="transmembrane region" description="Helical" evidence="1">
    <location>
        <begin position="26"/>
        <end position="51"/>
    </location>
</feature>
<gene>
    <name evidence="2" type="ORF">QJS04_geneDACA019912</name>
</gene>
<name>A0AAV9AIE1_ACOGR</name>
<organism evidence="2 3">
    <name type="scientific">Acorus gramineus</name>
    <name type="common">Dwarf sweet flag</name>
    <dbReference type="NCBI Taxonomy" id="55184"/>
    <lineage>
        <taxon>Eukaryota</taxon>
        <taxon>Viridiplantae</taxon>
        <taxon>Streptophyta</taxon>
        <taxon>Embryophyta</taxon>
        <taxon>Tracheophyta</taxon>
        <taxon>Spermatophyta</taxon>
        <taxon>Magnoliopsida</taxon>
        <taxon>Liliopsida</taxon>
        <taxon>Acoraceae</taxon>
        <taxon>Acorus</taxon>
    </lineage>
</organism>
<evidence type="ECO:0000256" key="1">
    <source>
        <dbReference type="SAM" id="Phobius"/>
    </source>
</evidence>
<dbReference type="EMBL" id="JAUJYN010000009">
    <property type="protein sequence ID" value="KAK1264105.1"/>
    <property type="molecule type" value="Genomic_DNA"/>
</dbReference>
<keyword evidence="1" id="KW-0812">Transmembrane</keyword>
<dbReference type="AlphaFoldDB" id="A0AAV9AIE1"/>
<keyword evidence="3" id="KW-1185">Reference proteome</keyword>
<protein>
    <submittedName>
        <fullName evidence="2">Uncharacterized protein</fullName>
    </submittedName>
</protein>
<reference evidence="2" key="2">
    <citation type="submission" date="2023-06" db="EMBL/GenBank/DDBJ databases">
        <authorList>
            <person name="Ma L."/>
            <person name="Liu K.-W."/>
            <person name="Li Z."/>
            <person name="Hsiao Y.-Y."/>
            <person name="Qi Y."/>
            <person name="Fu T."/>
            <person name="Tang G."/>
            <person name="Zhang D."/>
            <person name="Sun W.-H."/>
            <person name="Liu D.-K."/>
            <person name="Li Y."/>
            <person name="Chen G.-Z."/>
            <person name="Liu X.-D."/>
            <person name="Liao X.-Y."/>
            <person name="Jiang Y.-T."/>
            <person name="Yu X."/>
            <person name="Hao Y."/>
            <person name="Huang J."/>
            <person name="Zhao X.-W."/>
            <person name="Ke S."/>
            <person name="Chen Y.-Y."/>
            <person name="Wu W.-L."/>
            <person name="Hsu J.-L."/>
            <person name="Lin Y.-F."/>
            <person name="Huang M.-D."/>
            <person name="Li C.-Y."/>
            <person name="Huang L."/>
            <person name="Wang Z.-W."/>
            <person name="Zhao X."/>
            <person name="Zhong W.-Y."/>
            <person name="Peng D.-H."/>
            <person name="Ahmad S."/>
            <person name="Lan S."/>
            <person name="Zhang J.-S."/>
            <person name="Tsai W.-C."/>
            <person name="Van De Peer Y."/>
            <person name="Liu Z.-J."/>
        </authorList>
    </citation>
    <scope>NUCLEOTIDE SEQUENCE</scope>
    <source>
        <strain evidence="2">SCP</strain>
        <tissue evidence="2">Leaves</tissue>
    </source>
</reference>
<reference evidence="2" key="1">
    <citation type="journal article" date="2023" name="Nat. Commun.">
        <title>Diploid and tetraploid genomes of Acorus and the evolution of monocots.</title>
        <authorList>
            <person name="Ma L."/>
            <person name="Liu K.W."/>
            <person name="Li Z."/>
            <person name="Hsiao Y.Y."/>
            <person name="Qi Y."/>
            <person name="Fu T."/>
            <person name="Tang G.D."/>
            <person name="Zhang D."/>
            <person name="Sun W.H."/>
            <person name="Liu D.K."/>
            <person name="Li Y."/>
            <person name="Chen G.Z."/>
            <person name="Liu X.D."/>
            <person name="Liao X.Y."/>
            <person name="Jiang Y.T."/>
            <person name="Yu X."/>
            <person name="Hao Y."/>
            <person name="Huang J."/>
            <person name="Zhao X.W."/>
            <person name="Ke S."/>
            <person name="Chen Y.Y."/>
            <person name="Wu W.L."/>
            <person name="Hsu J.L."/>
            <person name="Lin Y.F."/>
            <person name="Huang M.D."/>
            <person name="Li C.Y."/>
            <person name="Huang L."/>
            <person name="Wang Z.W."/>
            <person name="Zhao X."/>
            <person name="Zhong W.Y."/>
            <person name="Peng D.H."/>
            <person name="Ahmad S."/>
            <person name="Lan S."/>
            <person name="Zhang J.S."/>
            <person name="Tsai W.C."/>
            <person name="Van de Peer Y."/>
            <person name="Liu Z.J."/>
        </authorList>
    </citation>
    <scope>NUCLEOTIDE SEQUENCE</scope>
    <source>
        <strain evidence="2">SCP</strain>
    </source>
</reference>
<evidence type="ECO:0000313" key="2">
    <source>
        <dbReference type="EMBL" id="KAK1264105.1"/>
    </source>
</evidence>
<keyword evidence="1" id="KW-1133">Transmembrane helix</keyword>
<evidence type="ECO:0000313" key="3">
    <source>
        <dbReference type="Proteomes" id="UP001179952"/>
    </source>
</evidence>
<sequence>MPRRRSTTSTRSTLPSSAHWAPAVSHWYICFHLIFFTVYFLQLTQVLFIYLY</sequence>
<dbReference type="Proteomes" id="UP001179952">
    <property type="component" value="Unassembled WGS sequence"/>
</dbReference>
<keyword evidence="1" id="KW-0472">Membrane</keyword>
<comment type="caution">
    <text evidence="2">The sequence shown here is derived from an EMBL/GenBank/DDBJ whole genome shotgun (WGS) entry which is preliminary data.</text>
</comment>